<feature type="domain" description="Glutamine amidotransferase" evidence="12">
    <location>
        <begin position="44"/>
        <end position="211"/>
    </location>
</feature>
<evidence type="ECO:0000313" key="13">
    <source>
        <dbReference type="EMBL" id="XBY43711.1"/>
    </source>
</evidence>
<dbReference type="NCBIfam" id="TIGR01855">
    <property type="entry name" value="IMP_synth_hisH"/>
    <property type="match status" value="1"/>
</dbReference>
<dbReference type="EC" id="4.3.2.10" evidence="10"/>
<proteinExistence type="inferred from homology"/>
<keyword evidence="4 10" id="KW-0378">Hydrolase</keyword>
<feature type="active site" evidence="10 11">
    <location>
        <position position="196"/>
    </location>
</feature>
<dbReference type="GO" id="GO:0000105">
    <property type="term" value="P:L-histidine biosynthetic process"/>
    <property type="evidence" value="ECO:0007669"/>
    <property type="project" value="UniProtKB-UniRule"/>
</dbReference>
<dbReference type="SUPFAM" id="SSF52317">
    <property type="entry name" value="Class I glutamine amidotransferase-like"/>
    <property type="match status" value="1"/>
</dbReference>
<keyword evidence="10" id="KW-0963">Cytoplasm</keyword>
<gene>
    <name evidence="10 13" type="primary">hisH</name>
    <name evidence="13" type="ORF">ABS361_16760</name>
</gene>
<dbReference type="GO" id="GO:0004359">
    <property type="term" value="F:glutaminase activity"/>
    <property type="evidence" value="ECO:0007669"/>
    <property type="project" value="UniProtKB-EC"/>
</dbReference>
<evidence type="ECO:0000256" key="2">
    <source>
        <dbReference type="ARBA" id="ARBA00011152"/>
    </source>
</evidence>
<reference evidence="13" key="1">
    <citation type="submission" date="2024-06" db="EMBL/GenBank/DDBJ databases">
        <title>Methylostella associata gen. nov., sp. nov., a novel Ancalomicrobiaceae-affiliated facultatively methylotrophic bacteria that feed on methanotrophs of the genus Methylococcus.</title>
        <authorList>
            <person name="Saltykova V."/>
            <person name="Danilova O.V."/>
            <person name="Oshkin I.Y."/>
            <person name="Belova S.E."/>
            <person name="Pimenov N.V."/>
            <person name="Dedysh S.N."/>
        </authorList>
    </citation>
    <scope>NUCLEOTIDE SEQUENCE</scope>
    <source>
        <strain evidence="13">S20</strain>
    </source>
</reference>
<comment type="catalytic activity">
    <reaction evidence="9 10">
        <text>L-glutamine + H2O = L-glutamate + NH4(+)</text>
        <dbReference type="Rhea" id="RHEA:15889"/>
        <dbReference type="ChEBI" id="CHEBI:15377"/>
        <dbReference type="ChEBI" id="CHEBI:28938"/>
        <dbReference type="ChEBI" id="CHEBI:29985"/>
        <dbReference type="ChEBI" id="CHEBI:58359"/>
        <dbReference type="EC" id="3.5.1.2"/>
    </reaction>
</comment>
<evidence type="ECO:0000256" key="1">
    <source>
        <dbReference type="ARBA" id="ARBA00005091"/>
    </source>
</evidence>
<dbReference type="GO" id="GO:0016829">
    <property type="term" value="F:lyase activity"/>
    <property type="evidence" value="ECO:0007669"/>
    <property type="project" value="UniProtKB-KW"/>
</dbReference>
<dbReference type="HAMAP" id="MF_00278">
    <property type="entry name" value="HisH"/>
    <property type="match status" value="1"/>
</dbReference>
<dbReference type="InterPro" id="IPR010139">
    <property type="entry name" value="Imidazole-glycPsynth_HisH"/>
</dbReference>
<dbReference type="PANTHER" id="PTHR42701">
    <property type="entry name" value="IMIDAZOLE GLYCEROL PHOSPHATE SYNTHASE SUBUNIT HISH"/>
    <property type="match status" value="1"/>
</dbReference>
<keyword evidence="7 10" id="KW-0456">Lyase</keyword>
<dbReference type="GO" id="GO:0005737">
    <property type="term" value="C:cytoplasm"/>
    <property type="evidence" value="ECO:0007669"/>
    <property type="project" value="UniProtKB-SubCell"/>
</dbReference>
<evidence type="ECO:0000256" key="7">
    <source>
        <dbReference type="ARBA" id="ARBA00023239"/>
    </source>
</evidence>
<dbReference type="InterPro" id="IPR029062">
    <property type="entry name" value="Class_I_gatase-like"/>
</dbReference>
<keyword evidence="3 10" id="KW-0028">Amino-acid biosynthesis</keyword>
<evidence type="ECO:0000256" key="5">
    <source>
        <dbReference type="ARBA" id="ARBA00022962"/>
    </source>
</evidence>
<evidence type="ECO:0000256" key="9">
    <source>
        <dbReference type="ARBA" id="ARBA00049534"/>
    </source>
</evidence>
<dbReference type="RefSeq" id="WP_407048813.1">
    <property type="nucleotide sequence ID" value="NZ_CP158568.1"/>
</dbReference>
<dbReference type="KEGG" id="mflg:ABS361_16760"/>
<comment type="subunit">
    <text evidence="2 10">Heterodimer of HisH and HisF.</text>
</comment>
<feature type="active site" evidence="10 11">
    <location>
        <position position="198"/>
    </location>
</feature>
<feature type="active site" description="Nucleophile" evidence="10 11">
    <location>
        <position position="88"/>
    </location>
</feature>
<protein>
    <recommendedName>
        <fullName evidence="10">Imidazole glycerol phosphate synthase subunit HisH</fullName>
        <ecNumber evidence="10">4.3.2.10</ecNumber>
    </recommendedName>
    <alternativeName>
        <fullName evidence="10">IGP synthase glutaminase subunit</fullName>
        <ecNumber evidence="10">3.5.1.2</ecNumber>
    </alternativeName>
    <alternativeName>
        <fullName evidence="10">IGP synthase subunit HisH</fullName>
    </alternativeName>
    <alternativeName>
        <fullName evidence="10">ImGP synthase subunit HisH</fullName>
        <shortName evidence="10">IGPS subunit HisH</shortName>
    </alternativeName>
</protein>
<evidence type="ECO:0000256" key="4">
    <source>
        <dbReference type="ARBA" id="ARBA00022801"/>
    </source>
</evidence>
<dbReference type="CDD" id="cd01748">
    <property type="entry name" value="GATase1_IGP_Synthase"/>
    <property type="match status" value="1"/>
</dbReference>
<accession>A0AAU7X9P3</accession>
<evidence type="ECO:0000256" key="11">
    <source>
        <dbReference type="PIRSR" id="PIRSR000495-1"/>
    </source>
</evidence>
<evidence type="ECO:0000256" key="3">
    <source>
        <dbReference type="ARBA" id="ARBA00022605"/>
    </source>
</evidence>
<evidence type="ECO:0000256" key="10">
    <source>
        <dbReference type="HAMAP-Rule" id="MF_00278"/>
    </source>
</evidence>
<dbReference type="Pfam" id="PF00117">
    <property type="entry name" value="GATase"/>
    <property type="match status" value="1"/>
</dbReference>
<dbReference type="Gene3D" id="3.40.50.880">
    <property type="match status" value="1"/>
</dbReference>
<keyword evidence="6 10" id="KW-0368">Histidine biosynthesis</keyword>
<comment type="function">
    <text evidence="10">IGPS catalyzes the conversion of PRFAR and glutamine to IGP, AICAR and glutamate. The HisH subunit catalyzes the hydrolysis of glutamine to glutamate and ammonia as part of the synthesis of IGP and AICAR. The resulting ammonia molecule is channeled to the active site of HisF.</text>
</comment>
<comment type="subcellular location">
    <subcellularLocation>
        <location evidence="10">Cytoplasm</location>
    </subcellularLocation>
</comment>
<evidence type="ECO:0000256" key="6">
    <source>
        <dbReference type="ARBA" id="ARBA00023102"/>
    </source>
</evidence>
<dbReference type="PIRSF" id="PIRSF000495">
    <property type="entry name" value="Amidotransf_hisH"/>
    <property type="match status" value="1"/>
</dbReference>
<dbReference type="PANTHER" id="PTHR42701:SF1">
    <property type="entry name" value="IMIDAZOLE GLYCEROL PHOSPHATE SYNTHASE SUBUNIT HISH"/>
    <property type="match status" value="1"/>
</dbReference>
<dbReference type="InterPro" id="IPR017926">
    <property type="entry name" value="GATASE"/>
</dbReference>
<name>A0AAU7X9P3_9HYPH</name>
<keyword evidence="5 10" id="KW-0315">Glutamine amidotransferase</keyword>
<dbReference type="EMBL" id="CP158568">
    <property type="protein sequence ID" value="XBY43711.1"/>
    <property type="molecule type" value="Genomic_DNA"/>
</dbReference>
<dbReference type="EC" id="3.5.1.2" evidence="10"/>
<sequence length="216" mass="23469">MTVALIDYGAGNLRSAIKGFERVAREIGRDQPIVLTTDPDVVAKADRVVLPGDGAFPFCRKGLAAIPGMDEALRDFVEHRGRPFLGICVGMQLIASRGIEHEPIDGFGWIEGEVRPIQPSDPALKVPHMGWNTMELVNPHPVLDGIALGDDGLHAYFLHSYAFETAHRADLVATADYGGPRTAIVARDNVVGTQFHPEKSQTLGLKLIGNFLKWAP</sequence>
<dbReference type="GO" id="GO:0000107">
    <property type="term" value="F:imidazoleglycerol-phosphate synthase activity"/>
    <property type="evidence" value="ECO:0007669"/>
    <property type="project" value="UniProtKB-UniRule"/>
</dbReference>
<comment type="catalytic activity">
    <reaction evidence="8 10">
        <text>5-[(5-phospho-1-deoxy-D-ribulos-1-ylimino)methylamino]-1-(5-phospho-beta-D-ribosyl)imidazole-4-carboxamide + L-glutamine = D-erythro-1-(imidazol-4-yl)glycerol 3-phosphate + 5-amino-1-(5-phospho-beta-D-ribosyl)imidazole-4-carboxamide + L-glutamate + H(+)</text>
        <dbReference type="Rhea" id="RHEA:24793"/>
        <dbReference type="ChEBI" id="CHEBI:15378"/>
        <dbReference type="ChEBI" id="CHEBI:29985"/>
        <dbReference type="ChEBI" id="CHEBI:58278"/>
        <dbReference type="ChEBI" id="CHEBI:58359"/>
        <dbReference type="ChEBI" id="CHEBI:58475"/>
        <dbReference type="ChEBI" id="CHEBI:58525"/>
        <dbReference type="EC" id="4.3.2.10"/>
    </reaction>
</comment>
<organism evidence="13">
    <name type="scientific">Methyloraptor flagellatus</name>
    <dbReference type="NCBI Taxonomy" id="3162530"/>
    <lineage>
        <taxon>Bacteria</taxon>
        <taxon>Pseudomonadati</taxon>
        <taxon>Pseudomonadota</taxon>
        <taxon>Alphaproteobacteria</taxon>
        <taxon>Hyphomicrobiales</taxon>
        <taxon>Ancalomicrobiaceae</taxon>
        <taxon>Methyloraptor</taxon>
    </lineage>
</organism>
<dbReference type="PROSITE" id="PS51273">
    <property type="entry name" value="GATASE_TYPE_1"/>
    <property type="match status" value="1"/>
</dbReference>
<comment type="pathway">
    <text evidence="1 10">Amino-acid biosynthesis; L-histidine biosynthesis; L-histidine from 5-phospho-alpha-D-ribose 1-diphosphate: step 5/9.</text>
</comment>
<dbReference type="AlphaFoldDB" id="A0AAU7X9P3"/>
<evidence type="ECO:0000256" key="8">
    <source>
        <dbReference type="ARBA" id="ARBA00047838"/>
    </source>
</evidence>
<evidence type="ECO:0000259" key="12">
    <source>
        <dbReference type="Pfam" id="PF00117"/>
    </source>
</evidence>